<accession>A0ABX0KCJ7</accession>
<comment type="caution">
    <text evidence="2">The sequence shown here is derived from an EMBL/GenBank/DDBJ whole genome shotgun (WGS) entry which is preliminary data.</text>
</comment>
<keyword evidence="3" id="KW-1185">Reference proteome</keyword>
<dbReference type="Pfam" id="PF01713">
    <property type="entry name" value="Smr"/>
    <property type="match status" value="1"/>
</dbReference>
<dbReference type="Proteomes" id="UP000615326">
    <property type="component" value="Unassembled WGS sequence"/>
</dbReference>
<reference evidence="2 3" key="1">
    <citation type="journal article" date="2020" name="Int. J. Syst. Evol. Microbiol.">
        <title>Novel acetic acid bacteria from cider fermentations: Acetobacter conturbans sp. nov. and Acetobacter fallax sp. nov.</title>
        <authorList>
            <person name="Sombolestani A.S."/>
            <person name="Cleenwerck I."/>
            <person name="Cnockaert M."/>
            <person name="Borremans W."/>
            <person name="Wieme A.D."/>
            <person name="De Vuyst L."/>
            <person name="Vandamme P."/>
        </authorList>
    </citation>
    <scope>NUCLEOTIDE SEQUENCE [LARGE SCALE GENOMIC DNA]</scope>
    <source>
        <strain evidence="2 3">LMG 1637</strain>
    </source>
</reference>
<protein>
    <submittedName>
        <fullName evidence="2">DNA mismatch repair protein MutS</fullName>
    </submittedName>
</protein>
<gene>
    <name evidence="2" type="ORF">GOB84_09410</name>
</gene>
<sequence length="147" mass="16396">MSFLTVGEMAIAAHLRNRVIKRKGRPPQADAILIGTRQTGLDTGSWKRLARGQTAAERRLDLHGMTAQAAFMRLREFLVMSHREGVRCVEVVTGLGSGPEGGILRRELPFWLGRDDLRRLVLAVTHSHGANQGAVRVLLRRRTGVRR</sequence>
<dbReference type="InterPro" id="IPR036063">
    <property type="entry name" value="Smr_dom_sf"/>
</dbReference>
<dbReference type="Gene3D" id="3.30.1370.110">
    <property type="match status" value="1"/>
</dbReference>
<dbReference type="EMBL" id="WOSW01000015">
    <property type="protein sequence ID" value="NHO32771.1"/>
    <property type="molecule type" value="Genomic_DNA"/>
</dbReference>
<proteinExistence type="predicted"/>
<dbReference type="PANTHER" id="PTHR35562:SF2">
    <property type="entry name" value="DNA ENDONUCLEASE SMRA-RELATED"/>
    <property type="match status" value="1"/>
</dbReference>
<dbReference type="PANTHER" id="PTHR35562">
    <property type="entry name" value="DNA ENDONUCLEASE SMRA-RELATED"/>
    <property type="match status" value="1"/>
</dbReference>
<dbReference type="InterPro" id="IPR002625">
    <property type="entry name" value="Smr_dom"/>
</dbReference>
<evidence type="ECO:0000313" key="3">
    <source>
        <dbReference type="Proteomes" id="UP000615326"/>
    </source>
</evidence>
<dbReference type="PROSITE" id="PS50828">
    <property type="entry name" value="SMR"/>
    <property type="match status" value="1"/>
</dbReference>
<feature type="domain" description="Smr" evidence="1">
    <location>
        <begin position="60"/>
        <end position="140"/>
    </location>
</feature>
<dbReference type="SUPFAM" id="SSF160443">
    <property type="entry name" value="SMR domain-like"/>
    <property type="match status" value="1"/>
</dbReference>
<evidence type="ECO:0000313" key="2">
    <source>
        <dbReference type="EMBL" id="NHO32771.1"/>
    </source>
</evidence>
<organism evidence="2 3">
    <name type="scientific">Acetobacter fallax</name>
    <dbReference type="NCBI Taxonomy" id="1737473"/>
    <lineage>
        <taxon>Bacteria</taxon>
        <taxon>Pseudomonadati</taxon>
        <taxon>Pseudomonadota</taxon>
        <taxon>Alphaproteobacteria</taxon>
        <taxon>Acetobacterales</taxon>
        <taxon>Acetobacteraceae</taxon>
        <taxon>Acetobacter</taxon>
    </lineage>
</organism>
<name>A0ABX0KCJ7_9PROT</name>
<evidence type="ECO:0000259" key="1">
    <source>
        <dbReference type="PROSITE" id="PS50828"/>
    </source>
</evidence>